<accession>A0A0E9XCE7</accession>
<protein>
    <submittedName>
        <fullName evidence="1">Uncharacterized protein</fullName>
    </submittedName>
</protein>
<reference evidence="1" key="2">
    <citation type="journal article" date="2015" name="Fish Shellfish Immunol.">
        <title>Early steps in the European eel (Anguilla anguilla)-Vibrio vulnificus interaction in the gills: Role of the RtxA13 toxin.</title>
        <authorList>
            <person name="Callol A."/>
            <person name="Pajuelo D."/>
            <person name="Ebbesson L."/>
            <person name="Teles M."/>
            <person name="MacKenzie S."/>
            <person name="Amaro C."/>
        </authorList>
    </citation>
    <scope>NUCLEOTIDE SEQUENCE</scope>
</reference>
<dbReference type="EMBL" id="GBXM01008446">
    <property type="protein sequence ID" value="JAI00132.1"/>
    <property type="molecule type" value="Transcribed_RNA"/>
</dbReference>
<evidence type="ECO:0000313" key="1">
    <source>
        <dbReference type="EMBL" id="JAI00132.1"/>
    </source>
</evidence>
<reference evidence="1" key="1">
    <citation type="submission" date="2014-11" db="EMBL/GenBank/DDBJ databases">
        <authorList>
            <person name="Amaro Gonzalez C."/>
        </authorList>
    </citation>
    <scope>NUCLEOTIDE SEQUENCE</scope>
</reference>
<dbReference type="AlphaFoldDB" id="A0A0E9XCE7"/>
<sequence>MVAMAAFTSLGTTSTTVQQAAGHVLAVTWVTFHHLIGWLKAGICDLSHRKLFMVSLLCRYDWGICGQREVDSGIGAPNWSGTLSDQH</sequence>
<proteinExistence type="predicted"/>
<name>A0A0E9XCE7_ANGAN</name>
<organism evidence="1">
    <name type="scientific">Anguilla anguilla</name>
    <name type="common">European freshwater eel</name>
    <name type="synonym">Muraena anguilla</name>
    <dbReference type="NCBI Taxonomy" id="7936"/>
    <lineage>
        <taxon>Eukaryota</taxon>
        <taxon>Metazoa</taxon>
        <taxon>Chordata</taxon>
        <taxon>Craniata</taxon>
        <taxon>Vertebrata</taxon>
        <taxon>Euteleostomi</taxon>
        <taxon>Actinopterygii</taxon>
        <taxon>Neopterygii</taxon>
        <taxon>Teleostei</taxon>
        <taxon>Anguilliformes</taxon>
        <taxon>Anguillidae</taxon>
        <taxon>Anguilla</taxon>
    </lineage>
</organism>